<dbReference type="Proteomes" id="UP000243978">
    <property type="component" value="Unassembled WGS sequence"/>
</dbReference>
<keyword evidence="1" id="KW-0732">Signal</keyword>
<dbReference type="RefSeq" id="WP_158269956.1">
    <property type="nucleotide sequence ID" value="NZ_QBKS01000001.1"/>
</dbReference>
<sequence length="52" mass="5258">MKRILLSLGVALSLLAGPALASEAASTSVDLGNLSPDQLDALISILSGLPRQ</sequence>
<name>A0A2T6BMF7_9RHOB</name>
<dbReference type="EMBL" id="QBKS01000001">
    <property type="protein sequence ID" value="PTX57260.1"/>
    <property type="molecule type" value="Genomic_DNA"/>
</dbReference>
<reference evidence="2 3" key="1">
    <citation type="submission" date="2018-04" db="EMBL/GenBank/DDBJ databases">
        <title>Genomic Encyclopedia of Archaeal and Bacterial Type Strains, Phase II (KMG-II): from individual species to whole genera.</title>
        <authorList>
            <person name="Goeker M."/>
        </authorList>
    </citation>
    <scope>NUCLEOTIDE SEQUENCE [LARGE SCALE GENOMIC DNA]</scope>
    <source>
        <strain evidence="2 3">DSM 100977</strain>
    </source>
</reference>
<feature type="signal peptide" evidence="1">
    <location>
        <begin position="1"/>
        <end position="21"/>
    </location>
</feature>
<evidence type="ECO:0000313" key="3">
    <source>
        <dbReference type="Proteomes" id="UP000243978"/>
    </source>
</evidence>
<keyword evidence="3" id="KW-1185">Reference proteome</keyword>
<organism evidence="2 3">
    <name type="scientific">Litoreibacter ponti</name>
    <dbReference type="NCBI Taxonomy" id="1510457"/>
    <lineage>
        <taxon>Bacteria</taxon>
        <taxon>Pseudomonadati</taxon>
        <taxon>Pseudomonadota</taxon>
        <taxon>Alphaproteobacteria</taxon>
        <taxon>Rhodobacterales</taxon>
        <taxon>Roseobacteraceae</taxon>
        <taxon>Litoreibacter</taxon>
    </lineage>
</organism>
<accession>A0A2T6BMF7</accession>
<proteinExistence type="predicted"/>
<protein>
    <submittedName>
        <fullName evidence="2">Uncharacterized protein</fullName>
    </submittedName>
</protein>
<gene>
    <name evidence="2" type="ORF">C8N43_1927</name>
</gene>
<comment type="caution">
    <text evidence="2">The sequence shown here is derived from an EMBL/GenBank/DDBJ whole genome shotgun (WGS) entry which is preliminary data.</text>
</comment>
<evidence type="ECO:0000256" key="1">
    <source>
        <dbReference type="SAM" id="SignalP"/>
    </source>
</evidence>
<evidence type="ECO:0000313" key="2">
    <source>
        <dbReference type="EMBL" id="PTX57260.1"/>
    </source>
</evidence>
<dbReference type="AlphaFoldDB" id="A0A2T6BMF7"/>
<feature type="chain" id="PRO_5015693924" evidence="1">
    <location>
        <begin position="22"/>
        <end position="52"/>
    </location>
</feature>